<comment type="caution">
    <text evidence="3">The sequence shown here is derived from an EMBL/GenBank/DDBJ whole genome shotgun (WGS) entry which is preliminary data.</text>
</comment>
<proteinExistence type="predicted"/>
<evidence type="ECO:0000256" key="1">
    <source>
        <dbReference type="SAM" id="Coils"/>
    </source>
</evidence>
<feature type="compositionally biased region" description="Low complexity" evidence="2">
    <location>
        <begin position="70"/>
        <end position="87"/>
    </location>
</feature>
<reference evidence="3" key="1">
    <citation type="submission" date="2023-01" db="EMBL/GenBank/DDBJ databases">
        <title>Genome assembly of the deep-sea coral Lophelia pertusa.</title>
        <authorList>
            <person name="Herrera S."/>
            <person name="Cordes E."/>
        </authorList>
    </citation>
    <scope>NUCLEOTIDE SEQUENCE</scope>
    <source>
        <strain evidence="3">USNM1676648</strain>
        <tissue evidence="3">Polyp</tissue>
    </source>
</reference>
<protein>
    <submittedName>
        <fullName evidence="3">Uncharacterized protein</fullName>
    </submittedName>
</protein>
<evidence type="ECO:0000313" key="3">
    <source>
        <dbReference type="EMBL" id="KAJ7319214.1"/>
    </source>
</evidence>
<dbReference type="Proteomes" id="UP001163046">
    <property type="component" value="Unassembled WGS sequence"/>
</dbReference>
<accession>A0A9W9Y7D2</accession>
<feature type="region of interest" description="Disordered" evidence="2">
    <location>
        <begin position="64"/>
        <end position="89"/>
    </location>
</feature>
<gene>
    <name evidence="3" type="ORF">OS493_036377</name>
</gene>
<dbReference type="AlphaFoldDB" id="A0A9W9Y7D2"/>
<name>A0A9W9Y7D2_9CNID</name>
<evidence type="ECO:0000256" key="2">
    <source>
        <dbReference type="SAM" id="MobiDB-lite"/>
    </source>
</evidence>
<evidence type="ECO:0000313" key="4">
    <source>
        <dbReference type="Proteomes" id="UP001163046"/>
    </source>
</evidence>
<keyword evidence="4" id="KW-1185">Reference proteome</keyword>
<dbReference type="EMBL" id="MU827837">
    <property type="protein sequence ID" value="KAJ7319214.1"/>
    <property type="molecule type" value="Genomic_DNA"/>
</dbReference>
<keyword evidence="1" id="KW-0175">Coiled coil</keyword>
<sequence length="143" mass="15711">MGSAIGVARGPDGRNKTIVTQLRQENVRLQARIDRLSVEATRLKAEINVILKEKEQETCNINGGHVERFSSTNTSETGTSEQETSITPASYTEKVLELDTLKIAESHEPTNKQDEVKTKHAGNVTCTEIGNMVVCSVKKNAEK</sequence>
<dbReference type="OrthoDB" id="10483452at2759"/>
<feature type="coiled-coil region" evidence="1">
    <location>
        <begin position="19"/>
        <end position="53"/>
    </location>
</feature>
<organism evidence="3 4">
    <name type="scientific">Desmophyllum pertusum</name>
    <dbReference type="NCBI Taxonomy" id="174260"/>
    <lineage>
        <taxon>Eukaryota</taxon>
        <taxon>Metazoa</taxon>
        <taxon>Cnidaria</taxon>
        <taxon>Anthozoa</taxon>
        <taxon>Hexacorallia</taxon>
        <taxon>Scleractinia</taxon>
        <taxon>Caryophylliina</taxon>
        <taxon>Caryophylliidae</taxon>
        <taxon>Desmophyllum</taxon>
    </lineage>
</organism>